<evidence type="ECO:0000313" key="4">
    <source>
        <dbReference type="Proteomes" id="UP000225706"/>
    </source>
</evidence>
<dbReference type="InterPro" id="IPR011335">
    <property type="entry name" value="Restrct_endonuc-II-like"/>
</dbReference>
<keyword evidence="4" id="KW-1185">Reference proteome</keyword>
<keyword evidence="3" id="KW-0540">Nuclease</keyword>
<dbReference type="CDD" id="cd22343">
    <property type="entry name" value="PDDEXK_lambda_exonuclease-like"/>
    <property type="match status" value="1"/>
</dbReference>
<dbReference type="InterPro" id="IPR011604">
    <property type="entry name" value="PDDEXK-like_dom_sf"/>
</dbReference>
<keyword evidence="1" id="KW-0863">Zinc-finger</keyword>
<keyword evidence="3" id="KW-0269">Exonuclease</keyword>
<dbReference type="Pfam" id="PF09588">
    <property type="entry name" value="YqaJ"/>
    <property type="match status" value="1"/>
</dbReference>
<gene>
    <name evidence="3" type="primary">exo</name>
    <name evidence="3" type="ORF">AWC38_SpisGene1982</name>
</gene>
<dbReference type="GO" id="GO:0006281">
    <property type="term" value="P:DNA repair"/>
    <property type="evidence" value="ECO:0007669"/>
    <property type="project" value="UniProtKB-ARBA"/>
</dbReference>
<evidence type="ECO:0000256" key="1">
    <source>
        <dbReference type="PROSITE-ProRule" id="PRU00325"/>
    </source>
</evidence>
<sequence>MDSNSSRKYLFLDEFVFLMKPLYTVYFSIEEKKSIKKGENHFKSDHIEAFTYQQGVLRGEVHASMKQKVYKVTIYLDEEHELKSTECECPRGMFKCSHAAALFIHGIHSLSRTDLECQWRKRKSNTSLSTQAVTEMFPPPKRYSALSRKPTQADRCALYEDLKEYGRFTGLCWLISPEPPIANQLPFPTIEEIIFSDEFLQATGRQQQLDCLVRLSRLQETDILRVSELTAGQRDNPAWFLARRGRLTASNFGSVLKAKRITPSLIKRLLGEYDLSRVKAVQWGVNNEEEAVKAFTLKTGLAVKGTGIWFHSSGILGASPDGIIDEGTVLEVKCPYTERNLTVAEAVESTTFCLEKCRSGQGYAFKKHHVYWHQVQGEMYFSRRRFCYFVVWTTKDIAIVKIERDEK</sequence>
<name>A0A2B4SX53_STYPI</name>
<dbReference type="Proteomes" id="UP000225706">
    <property type="component" value="Unassembled WGS sequence"/>
</dbReference>
<keyword evidence="1" id="KW-0862">Zinc</keyword>
<dbReference type="AlphaFoldDB" id="A0A2B4SX53"/>
<dbReference type="GO" id="GO:0008270">
    <property type="term" value="F:zinc ion binding"/>
    <property type="evidence" value="ECO:0007669"/>
    <property type="project" value="UniProtKB-KW"/>
</dbReference>
<dbReference type="OrthoDB" id="5949356at2759"/>
<dbReference type="Gene3D" id="3.90.320.10">
    <property type="match status" value="1"/>
</dbReference>
<evidence type="ECO:0000259" key="2">
    <source>
        <dbReference type="PROSITE" id="PS50966"/>
    </source>
</evidence>
<dbReference type="EMBL" id="LSMT01000015">
    <property type="protein sequence ID" value="PFX33172.1"/>
    <property type="molecule type" value="Genomic_DNA"/>
</dbReference>
<keyword evidence="1" id="KW-0479">Metal-binding</keyword>
<dbReference type="PANTHER" id="PTHR46609">
    <property type="entry name" value="EXONUCLEASE, PHAGE-TYPE/RECB, C-TERMINAL DOMAIN-CONTAINING PROTEIN"/>
    <property type="match status" value="1"/>
</dbReference>
<accession>A0A2B4SX53</accession>
<dbReference type="SUPFAM" id="SSF52980">
    <property type="entry name" value="Restriction endonuclease-like"/>
    <property type="match status" value="1"/>
</dbReference>
<proteinExistence type="predicted"/>
<keyword evidence="3" id="KW-0378">Hydrolase</keyword>
<dbReference type="GO" id="GO:0004527">
    <property type="term" value="F:exonuclease activity"/>
    <property type="evidence" value="ECO:0007669"/>
    <property type="project" value="UniProtKB-KW"/>
</dbReference>
<dbReference type="InterPro" id="IPR019080">
    <property type="entry name" value="YqaJ_viral_recombinase"/>
</dbReference>
<dbReference type="InterPro" id="IPR007527">
    <property type="entry name" value="Znf_SWIM"/>
</dbReference>
<protein>
    <submittedName>
        <fullName evidence="3">Exonuclease</fullName>
    </submittedName>
</protein>
<dbReference type="PROSITE" id="PS50966">
    <property type="entry name" value="ZF_SWIM"/>
    <property type="match status" value="1"/>
</dbReference>
<comment type="caution">
    <text evidence="3">The sequence shown here is derived from an EMBL/GenBank/DDBJ whole genome shotgun (WGS) entry which is preliminary data.</text>
</comment>
<dbReference type="Pfam" id="PF04434">
    <property type="entry name" value="SWIM"/>
    <property type="match status" value="1"/>
</dbReference>
<dbReference type="InterPro" id="IPR051703">
    <property type="entry name" value="NF-kappa-B_Signaling_Reg"/>
</dbReference>
<organism evidence="3 4">
    <name type="scientific">Stylophora pistillata</name>
    <name type="common">Smooth cauliflower coral</name>
    <dbReference type="NCBI Taxonomy" id="50429"/>
    <lineage>
        <taxon>Eukaryota</taxon>
        <taxon>Metazoa</taxon>
        <taxon>Cnidaria</taxon>
        <taxon>Anthozoa</taxon>
        <taxon>Hexacorallia</taxon>
        <taxon>Scleractinia</taxon>
        <taxon>Astrocoeniina</taxon>
        <taxon>Pocilloporidae</taxon>
        <taxon>Stylophora</taxon>
    </lineage>
</organism>
<dbReference type="PANTHER" id="PTHR46609:SF8">
    <property type="entry name" value="YQAJ VIRAL RECOMBINASE DOMAIN-CONTAINING PROTEIN"/>
    <property type="match status" value="1"/>
</dbReference>
<dbReference type="STRING" id="50429.A0A2B4SX53"/>
<reference evidence="4" key="1">
    <citation type="journal article" date="2017" name="bioRxiv">
        <title>Comparative analysis of the genomes of Stylophora pistillata and Acropora digitifera provides evidence for extensive differences between species of corals.</title>
        <authorList>
            <person name="Voolstra C.R."/>
            <person name="Li Y."/>
            <person name="Liew Y.J."/>
            <person name="Baumgarten S."/>
            <person name="Zoccola D."/>
            <person name="Flot J.-F."/>
            <person name="Tambutte S."/>
            <person name="Allemand D."/>
            <person name="Aranda M."/>
        </authorList>
    </citation>
    <scope>NUCLEOTIDE SEQUENCE [LARGE SCALE GENOMIC DNA]</scope>
</reference>
<feature type="domain" description="SWIM-type" evidence="2">
    <location>
        <begin position="70"/>
        <end position="107"/>
    </location>
</feature>
<evidence type="ECO:0000313" key="3">
    <source>
        <dbReference type="EMBL" id="PFX33172.1"/>
    </source>
</evidence>